<dbReference type="Gene3D" id="3.40.50.280">
    <property type="entry name" value="Cobalamin-binding domain"/>
    <property type="match status" value="1"/>
</dbReference>
<evidence type="ECO:0000313" key="2">
    <source>
        <dbReference type="EMBL" id="AKJ13275.1"/>
    </source>
</evidence>
<accession>A0ABM5TQE4</accession>
<reference evidence="2 3" key="1">
    <citation type="journal article" date="2015" name="ISME J.">
        <title>Draft Genome Sequence of Streptomyces incarnatus NRRL8089, which Produces the Nucleoside Antibiotic Sinefungin.</title>
        <authorList>
            <person name="Oshima K."/>
            <person name="Hattori M."/>
            <person name="Shimizu H."/>
            <person name="Fukuda K."/>
            <person name="Nemoto M."/>
            <person name="Inagaki K."/>
            <person name="Tamura T."/>
        </authorList>
    </citation>
    <scope>NUCLEOTIDE SEQUENCE [LARGE SCALE GENOMIC DNA]</scope>
    <source>
        <strain evidence="2 3">NRRL 8089</strain>
    </source>
</reference>
<evidence type="ECO:0000259" key="1">
    <source>
        <dbReference type="PROSITE" id="PS51332"/>
    </source>
</evidence>
<keyword evidence="3" id="KW-1185">Reference proteome</keyword>
<dbReference type="Pfam" id="PF02310">
    <property type="entry name" value="B12-binding"/>
    <property type="match status" value="1"/>
</dbReference>
<dbReference type="RefSeq" id="WP_208900952.1">
    <property type="nucleotide sequence ID" value="NZ_CP011497.1"/>
</dbReference>
<feature type="domain" description="B12-binding" evidence="1">
    <location>
        <begin position="9"/>
        <end position="144"/>
    </location>
</feature>
<sequence>MPGRFPPQKRHAIISSVSSDSHTWNLVFLQLLLEENDFEVTNLGACVPPDMLTERALELRPDLILLSSVNGHGGLQGADYVRELKGREELAGTPVVIGGKLGVAGEADRDLVPELLDAGFDGVFVGDEAVPEFLRYVGNLSLVTAA</sequence>
<organism evidence="2 3">
    <name type="scientific">Streptomyces incarnatus</name>
    <dbReference type="NCBI Taxonomy" id="665007"/>
    <lineage>
        <taxon>Bacteria</taxon>
        <taxon>Bacillati</taxon>
        <taxon>Actinomycetota</taxon>
        <taxon>Actinomycetes</taxon>
        <taxon>Kitasatosporales</taxon>
        <taxon>Streptomycetaceae</taxon>
        <taxon>Streptomyces</taxon>
    </lineage>
</organism>
<evidence type="ECO:0000313" key="3">
    <source>
        <dbReference type="Proteomes" id="UP000035366"/>
    </source>
</evidence>
<proteinExistence type="predicted"/>
<name>A0ABM5TQE4_9ACTN</name>
<dbReference type="Proteomes" id="UP000035366">
    <property type="component" value="Chromosome"/>
</dbReference>
<protein>
    <recommendedName>
        <fullName evidence="1">B12-binding domain-containing protein</fullName>
    </recommendedName>
</protein>
<dbReference type="PROSITE" id="PS51332">
    <property type="entry name" value="B12_BINDING"/>
    <property type="match status" value="1"/>
</dbReference>
<dbReference type="InterPro" id="IPR036724">
    <property type="entry name" value="Cobalamin-bd_sf"/>
</dbReference>
<dbReference type="EMBL" id="CP011497">
    <property type="protein sequence ID" value="AKJ13275.1"/>
    <property type="molecule type" value="Genomic_DNA"/>
</dbReference>
<gene>
    <name evidence="2" type="ORF">ABB07_25550</name>
</gene>
<dbReference type="SUPFAM" id="SSF52242">
    <property type="entry name" value="Cobalamin (vitamin B12)-binding domain"/>
    <property type="match status" value="1"/>
</dbReference>
<dbReference type="CDD" id="cd02065">
    <property type="entry name" value="B12-binding_like"/>
    <property type="match status" value="1"/>
</dbReference>
<dbReference type="InterPro" id="IPR006158">
    <property type="entry name" value="Cobalamin-bd"/>
</dbReference>